<keyword evidence="1" id="KW-0732">Signal</keyword>
<evidence type="ECO:0000313" key="2">
    <source>
        <dbReference type="EMBL" id="MDO1447147.1"/>
    </source>
</evidence>
<organism evidence="2 3">
    <name type="scientific">Rhodocytophaga aerolata</name>
    <dbReference type="NCBI Taxonomy" id="455078"/>
    <lineage>
        <taxon>Bacteria</taxon>
        <taxon>Pseudomonadati</taxon>
        <taxon>Bacteroidota</taxon>
        <taxon>Cytophagia</taxon>
        <taxon>Cytophagales</taxon>
        <taxon>Rhodocytophagaceae</taxon>
        <taxon>Rhodocytophaga</taxon>
    </lineage>
</organism>
<name>A0ABT8R8S0_9BACT</name>
<dbReference type="InterPro" id="IPR021638">
    <property type="entry name" value="DUF3244"/>
</dbReference>
<dbReference type="EMBL" id="JAUKPO010000006">
    <property type="protein sequence ID" value="MDO1447147.1"/>
    <property type="molecule type" value="Genomic_DNA"/>
</dbReference>
<protein>
    <recommendedName>
        <fullName evidence="4">T9SS type A sorting domain-containing protein</fullName>
    </recommendedName>
</protein>
<reference evidence="2" key="1">
    <citation type="submission" date="2023-07" db="EMBL/GenBank/DDBJ databases">
        <title>The genome sequence of Rhodocytophaga aerolata KACC 12507.</title>
        <authorList>
            <person name="Zhang X."/>
        </authorList>
    </citation>
    <scope>NUCLEOTIDE SEQUENCE</scope>
    <source>
        <strain evidence="2">KACC 12507</strain>
    </source>
</reference>
<accession>A0ABT8R8S0</accession>
<dbReference type="Proteomes" id="UP001168528">
    <property type="component" value="Unassembled WGS sequence"/>
</dbReference>
<dbReference type="RefSeq" id="WP_302037949.1">
    <property type="nucleotide sequence ID" value="NZ_JAUKPO010000006.1"/>
</dbReference>
<dbReference type="Pfam" id="PF11589">
    <property type="entry name" value="DUF3244"/>
    <property type="match status" value="1"/>
</dbReference>
<sequence length="143" mass="15675">MNTLFSSISANNFRKAFAAVALVAAVAVAPAVSAQSVTAQDNAPSITKAADEFQAFVHPVENSVSMKVHFVNPEKENIIVTIYNQDNDIVYQKFLGKDAIFHGKFDLSNLSDGVYTVKVGNKKETYSRNLSIQTQQERFASAR</sequence>
<evidence type="ECO:0000256" key="1">
    <source>
        <dbReference type="SAM" id="SignalP"/>
    </source>
</evidence>
<feature type="signal peptide" evidence="1">
    <location>
        <begin position="1"/>
        <end position="34"/>
    </location>
</feature>
<gene>
    <name evidence="2" type="ORF">Q0590_12835</name>
</gene>
<keyword evidence="3" id="KW-1185">Reference proteome</keyword>
<proteinExistence type="predicted"/>
<comment type="caution">
    <text evidence="2">The sequence shown here is derived from an EMBL/GenBank/DDBJ whole genome shotgun (WGS) entry which is preliminary data.</text>
</comment>
<evidence type="ECO:0000313" key="3">
    <source>
        <dbReference type="Proteomes" id="UP001168528"/>
    </source>
</evidence>
<evidence type="ECO:0008006" key="4">
    <source>
        <dbReference type="Google" id="ProtNLM"/>
    </source>
</evidence>
<feature type="chain" id="PRO_5045723382" description="T9SS type A sorting domain-containing protein" evidence="1">
    <location>
        <begin position="35"/>
        <end position="143"/>
    </location>
</feature>